<proteinExistence type="predicted"/>
<sequence>MVHQRPTTGRADEASNHRKGLNAVSFPICHGRRALWILFHFLEKEDGE</sequence>
<evidence type="ECO:0000313" key="2">
    <source>
        <dbReference type="Proteomes" id="UP000607653"/>
    </source>
</evidence>
<dbReference type="Proteomes" id="UP000607653">
    <property type="component" value="Unassembled WGS sequence"/>
</dbReference>
<reference evidence="1 2" key="1">
    <citation type="journal article" date="2020" name="Mol. Biol. Evol.">
        <title>Distinct Expression and Methylation Patterns for Genes with Different Fates following a Single Whole-Genome Duplication in Flowering Plants.</title>
        <authorList>
            <person name="Shi T."/>
            <person name="Rahmani R.S."/>
            <person name="Gugger P.F."/>
            <person name="Wang M."/>
            <person name="Li H."/>
            <person name="Zhang Y."/>
            <person name="Li Z."/>
            <person name="Wang Q."/>
            <person name="Van de Peer Y."/>
            <person name="Marchal K."/>
            <person name="Chen J."/>
        </authorList>
    </citation>
    <scope>NUCLEOTIDE SEQUENCE [LARGE SCALE GENOMIC DNA]</scope>
    <source>
        <tissue evidence="1">Leaf</tissue>
    </source>
</reference>
<comment type="caution">
    <text evidence="1">The sequence shown here is derived from an EMBL/GenBank/DDBJ whole genome shotgun (WGS) entry which is preliminary data.</text>
</comment>
<keyword evidence="2" id="KW-1185">Reference proteome</keyword>
<evidence type="ECO:0000313" key="1">
    <source>
        <dbReference type="EMBL" id="DAD36273.1"/>
    </source>
</evidence>
<organism evidence="1 2">
    <name type="scientific">Nelumbo nucifera</name>
    <name type="common">Sacred lotus</name>
    <dbReference type="NCBI Taxonomy" id="4432"/>
    <lineage>
        <taxon>Eukaryota</taxon>
        <taxon>Viridiplantae</taxon>
        <taxon>Streptophyta</taxon>
        <taxon>Embryophyta</taxon>
        <taxon>Tracheophyta</taxon>
        <taxon>Spermatophyta</taxon>
        <taxon>Magnoliopsida</taxon>
        <taxon>Proteales</taxon>
        <taxon>Nelumbonaceae</taxon>
        <taxon>Nelumbo</taxon>
    </lineage>
</organism>
<protein>
    <submittedName>
        <fullName evidence="1">Uncharacterized protein</fullName>
    </submittedName>
</protein>
<dbReference type="AlphaFoldDB" id="A0A822YVW5"/>
<dbReference type="EMBL" id="DUZY01000004">
    <property type="protein sequence ID" value="DAD36273.1"/>
    <property type="molecule type" value="Genomic_DNA"/>
</dbReference>
<name>A0A822YVW5_NELNU</name>
<gene>
    <name evidence="1" type="ORF">HUJ06_006913</name>
</gene>
<accession>A0A822YVW5</accession>